<dbReference type="Proteomes" id="UP000277094">
    <property type="component" value="Unassembled WGS sequence"/>
</dbReference>
<reference evidence="1 2" key="1">
    <citation type="submission" date="2018-11" db="EMBL/GenBank/DDBJ databases">
        <authorList>
            <person name="Li F."/>
        </authorList>
    </citation>
    <scope>NUCLEOTIDE SEQUENCE [LARGE SCALE GENOMIC DNA]</scope>
    <source>
        <strain evidence="1 2">KIS18-7</strain>
    </source>
</reference>
<dbReference type="Gene3D" id="2.60.120.260">
    <property type="entry name" value="Galactose-binding domain-like"/>
    <property type="match status" value="1"/>
</dbReference>
<comment type="caution">
    <text evidence="1">The sequence shown here is derived from an EMBL/GenBank/DDBJ whole genome shotgun (WGS) entry which is preliminary data.</text>
</comment>
<dbReference type="AlphaFoldDB" id="A0A3N0DZ47"/>
<evidence type="ECO:0000313" key="1">
    <source>
        <dbReference type="EMBL" id="RNL80870.1"/>
    </source>
</evidence>
<dbReference type="OrthoDB" id="3816520at2"/>
<sequence length="375" mass="38065">MRRVSAVVASLSVLATGCSFSKVDPNASVVVSGTALNAAGQPLANTKVLLFKQADIGGVLFGGILALGSLGTVCLLPKGDAPDICHKARTATTDDRGRYHFDLKGEDTQGSLGTEATLNVVFSSGGTTSTTVSFSAKETAIQLPTARLVNLAPHVSQSGGGIRVGWTRLPSAAGRKASYSAQLFAARGQSALWTQTATGRSATLDPRLLEDRDGSVAVGAATVLPGGTGTGTVRGYYLSKKLAVRATAGAPPSRGKRCAAVTGTAPAKDGAFSRCAATDGDLDNAARLISGNGAVVTGAVVDLGSVRPVSLVVGRGFTGQVLVEISTDGRTFSTVATSSGTAVATKVPGNQRARYVRLRSPSGLDQSLSSELSVW</sequence>
<accession>A0A3N0DZ47</accession>
<name>A0A3N0DZ47_9ACTN</name>
<protein>
    <recommendedName>
        <fullName evidence="3">F5/8 type C domain-containing protein</fullName>
    </recommendedName>
</protein>
<dbReference type="InterPro" id="IPR008979">
    <property type="entry name" value="Galactose-bd-like_sf"/>
</dbReference>
<proteinExistence type="predicted"/>
<evidence type="ECO:0000313" key="2">
    <source>
        <dbReference type="Proteomes" id="UP000277094"/>
    </source>
</evidence>
<dbReference type="RefSeq" id="WP_123232077.1">
    <property type="nucleotide sequence ID" value="NZ_RJSG01000001.1"/>
</dbReference>
<organism evidence="1 2">
    <name type="scientific">Nocardioides marmorisolisilvae</name>
    <dbReference type="NCBI Taxonomy" id="1542737"/>
    <lineage>
        <taxon>Bacteria</taxon>
        <taxon>Bacillati</taxon>
        <taxon>Actinomycetota</taxon>
        <taxon>Actinomycetes</taxon>
        <taxon>Propionibacteriales</taxon>
        <taxon>Nocardioidaceae</taxon>
        <taxon>Nocardioides</taxon>
    </lineage>
</organism>
<dbReference type="SUPFAM" id="SSF49785">
    <property type="entry name" value="Galactose-binding domain-like"/>
    <property type="match status" value="1"/>
</dbReference>
<dbReference type="EMBL" id="RJSG01000001">
    <property type="protein sequence ID" value="RNL80870.1"/>
    <property type="molecule type" value="Genomic_DNA"/>
</dbReference>
<evidence type="ECO:0008006" key="3">
    <source>
        <dbReference type="Google" id="ProtNLM"/>
    </source>
</evidence>
<keyword evidence="2" id="KW-1185">Reference proteome</keyword>
<dbReference type="PROSITE" id="PS51257">
    <property type="entry name" value="PROKAR_LIPOPROTEIN"/>
    <property type="match status" value="1"/>
</dbReference>
<gene>
    <name evidence="1" type="ORF">EFL95_00320</name>
</gene>